<sequence>MVADNMSASTCASYFINDLKCDLKNPATSDFAHNVDFYRRYYQEFSEVESLQKFKKCCRMLHDSSLEFYKFEQDLVICLDQIAGAQSSTQNIEPDISMAWLKFCVIFKDLSALTKSLCQSIKNNLIFPTDNLLKSTDYKDRGDMKKYVEKAFKDYDLKRMKCEKIHKSSNSGHLLMSKSDIAENLISERTSLQYELCKFFNQAVRIRSKSGPELLQHLVDFYHTQESFYREGLRTIEEFRIYVENLIEKLTVVKKQQDDERRQLKELTEELQKSPYINEKNNIDSTSVPLNEMMSCSAVFPTNEPSTSLPNFSAYENNSLDLFGYLFKKSAHKVHKSWLKRKCRVQNGSFVMWHSDVSLSDADVTWISVNLGAVYCIDCSGVHRELGVQISRMQSLNLDYADIATLLVPVSIGNATLNEVYESKKSEVQSKSKLTHRTNARKNYIISKYVDKSFVDKSFFRSNEHLTAYVGEAAKIGSVKNMLRAFACNADLNSIVDTEKMENALFIACQCDDNGSHLPIIQFLIQNGADVNRVNISGDTILHYAVRLNKPDIINLISLGRNVRLSFLNAVEETPKQLAQRLGHDECEKLLSSLENGDRSVLGHVKPPHNLLDCITTKNCADSNPIERLAQIIKVGIPCPVGNAVDDESINTSSSPISQLSMSSEKLKTVGNTLSDASSYNTSRKHVPAGAKLVLPFELPSPRNKEDECYLKNDPSASTELISSPPRSNCCSKPTMKAENVQPKPVPRQRFNSTPLIKRCRALYDCKADRGDELSFNRGDVIVVTKNQLKEENDNWLEGFVESRPDVVGLFPVTFVTFKK</sequence>
<dbReference type="InterPro" id="IPR001164">
    <property type="entry name" value="ArfGAP_dom"/>
</dbReference>
<keyword evidence="3" id="KW-0862">Zinc</keyword>
<dbReference type="PANTHER" id="PTHR45854:SF1">
    <property type="entry name" value="ARF-GAP WITH SH3 DOMAIN, ANK REPEAT AND PH DOMAIN-CONTAINING PROTEIN 3"/>
    <property type="match status" value="1"/>
</dbReference>
<dbReference type="InterPro" id="IPR036770">
    <property type="entry name" value="Ankyrin_rpt-contain_sf"/>
</dbReference>
<dbReference type="Gene3D" id="1.10.220.150">
    <property type="entry name" value="Arf GTPase activating protein"/>
    <property type="match status" value="1"/>
</dbReference>
<organism evidence="9 10">
    <name type="scientific">Romanomermis culicivorax</name>
    <name type="common">Nematode worm</name>
    <dbReference type="NCBI Taxonomy" id="13658"/>
    <lineage>
        <taxon>Eukaryota</taxon>
        <taxon>Metazoa</taxon>
        <taxon>Ecdysozoa</taxon>
        <taxon>Nematoda</taxon>
        <taxon>Enoplea</taxon>
        <taxon>Dorylaimia</taxon>
        <taxon>Mermithida</taxon>
        <taxon>Mermithoidea</taxon>
        <taxon>Mermithidae</taxon>
        <taxon>Romanomermis</taxon>
    </lineage>
</organism>
<keyword evidence="9" id="KW-1185">Reference proteome</keyword>
<dbReference type="InterPro" id="IPR038508">
    <property type="entry name" value="ArfGAP_dom_sf"/>
</dbReference>
<dbReference type="Gene3D" id="1.20.1270.60">
    <property type="entry name" value="Arfaptin homology (AH) domain/BAR domain"/>
    <property type="match status" value="1"/>
</dbReference>
<evidence type="ECO:0000256" key="2">
    <source>
        <dbReference type="ARBA" id="ARBA00022723"/>
    </source>
</evidence>
<dbReference type="SMART" id="SM00326">
    <property type="entry name" value="SH3"/>
    <property type="match status" value="1"/>
</dbReference>
<dbReference type="Proteomes" id="UP000887565">
    <property type="component" value="Unplaced"/>
</dbReference>
<dbReference type="SMART" id="SM00105">
    <property type="entry name" value="ArfGap"/>
    <property type="match status" value="1"/>
</dbReference>
<dbReference type="InterPro" id="IPR001452">
    <property type="entry name" value="SH3_domain"/>
</dbReference>
<accession>A0A915I793</accession>
<evidence type="ECO:0000256" key="4">
    <source>
        <dbReference type="PROSITE-ProRule" id="PRU00192"/>
    </source>
</evidence>
<dbReference type="InterPro" id="IPR036028">
    <property type="entry name" value="SH3-like_dom_sf"/>
</dbReference>
<evidence type="ECO:0000256" key="5">
    <source>
        <dbReference type="PROSITE-ProRule" id="PRU00288"/>
    </source>
</evidence>
<evidence type="ECO:0000256" key="3">
    <source>
        <dbReference type="ARBA" id="ARBA00022833"/>
    </source>
</evidence>
<dbReference type="GO" id="GO:0005096">
    <property type="term" value="F:GTPase activator activity"/>
    <property type="evidence" value="ECO:0007669"/>
    <property type="project" value="InterPro"/>
</dbReference>
<dbReference type="AlphaFoldDB" id="A0A915I793"/>
<dbReference type="WBParaSite" id="nRc.2.0.1.t10020-RA">
    <property type="protein sequence ID" value="nRc.2.0.1.t10020-RA"/>
    <property type="gene ID" value="nRc.2.0.1.g10020"/>
</dbReference>
<evidence type="ECO:0000313" key="9">
    <source>
        <dbReference type="Proteomes" id="UP000887565"/>
    </source>
</evidence>
<dbReference type="InterPro" id="IPR037278">
    <property type="entry name" value="ARFGAP/RecO"/>
</dbReference>
<dbReference type="PROSITE" id="PS50002">
    <property type="entry name" value="SH3"/>
    <property type="match status" value="1"/>
</dbReference>
<dbReference type="GO" id="GO:0005737">
    <property type="term" value="C:cytoplasm"/>
    <property type="evidence" value="ECO:0007669"/>
    <property type="project" value="InterPro"/>
</dbReference>
<dbReference type="Gene3D" id="1.25.40.20">
    <property type="entry name" value="Ankyrin repeat-containing domain"/>
    <property type="match status" value="1"/>
</dbReference>
<dbReference type="Pfam" id="PF14604">
    <property type="entry name" value="SH3_9"/>
    <property type="match status" value="1"/>
</dbReference>
<evidence type="ECO:0000259" key="7">
    <source>
        <dbReference type="PROSITE" id="PS50002"/>
    </source>
</evidence>
<dbReference type="SUPFAM" id="SSF50044">
    <property type="entry name" value="SH3-domain"/>
    <property type="match status" value="1"/>
</dbReference>
<evidence type="ECO:0000313" key="10">
    <source>
        <dbReference type="WBParaSite" id="nRc.2.0.1.t10020-RA"/>
    </source>
</evidence>
<feature type="coiled-coil region" evidence="6">
    <location>
        <begin position="243"/>
        <end position="274"/>
    </location>
</feature>
<dbReference type="GO" id="GO:0008270">
    <property type="term" value="F:zinc ion binding"/>
    <property type="evidence" value="ECO:0007669"/>
    <property type="project" value="UniProtKB-KW"/>
</dbReference>
<dbReference type="OMA" id="MMCNETY"/>
<keyword evidence="6" id="KW-0175">Coiled coil</keyword>
<dbReference type="SUPFAM" id="SSF57863">
    <property type="entry name" value="ArfGap/RecO-like zinc finger"/>
    <property type="match status" value="1"/>
</dbReference>
<proteinExistence type="predicted"/>
<keyword evidence="2" id="KW-0479">Metal-binding</keyword>
<evidence type="ECO:0000256" key="6">
    <source>
        <dbReference type="SAM" id="Coils"/>
    </source>
</evidence>
<evidence type="ECO:0000259" key="8">
    <source>
        <dbReference type="PROSITE" id="PS50115"/>
    </source>
</evidence>
<dbReference type="InterPro" id="IPR002110">
    <property type="entry name" value="Ankyrin_rpt"/>
</dbReference>
<dbReference type="InterPro" id="IPR027267">
    <property type="entry name" value="AH/BAR_dom_sf"/>
</dbReference>
<dbReference type="PANTHER" id="PTHR45854">
    <property type="entry name" value="ASAP FAMILY MEMBER"/>
    <property type="match status" value="1"/>
</dbReference>
<dbReference type="InterPro" id="IPR043593">
    <property type="entry name" value="ASAP"/>
</dbReference>
<dbReference type="Pfam" id="PF12796">
    <property type="entry name" value="Ank_2"/>
    <property type="match status" value="1"/>
</dbReference>
<dbReference type="Pfam" id="PF01412">
    <property type="entry name" value="ArfGap"/>
    <property type="match status" value="1"/>
</dbReference>
<dbReference type="SUPFAM" id="SSF103657">
    <property type="entry name" value="BAR/IMD domain-like"/>
    <property type="match status" value="1"/>
</dbReference>
<feature type="domain" description="Arf-GAP" evidence="8">
    <location>
        <begin position="356"/>
        <end position="457"/>
    </location>
</feature>
<dbReference type="Gene3D" id="2.30.30.40">
    <property type="entry name" value="SH3 Domains"/>
    <property type="match status" value="1"/>
</dbReference>
<reference evidence="10" key="1">
    <citation type="submission" date="2022-11" db="UniProtKB">
        <authorList>
            <consortium name="WormBaseParasite"/>
        </authorList>
    </citation>
    <scope>IDENTIFICATION</scope>
</reference>
<protein>
    <submittedName>
        <fullName evidence="10">Uncharacterized protein</fullName>
    </submittedName>
</protein>
<dbReference type="SUPFAM" id="SSF48403">
    <property type="entry name" value="Ankyrin repeat"/>
    <property type="match status" value="1"/>
</dbReference>
<feature type="domain" description="SH3" evidence="7">
    <location>
        <begin position="755"/>
        <end position="820"/>
    </location>
</feature>
<keyword evidence="5" id="KW-0863">Zinc-finger</keyword>
<evidence type="ECO:0000256" key="1">
    <source>
        <dbReference type="ARBA" id="ARBA00022443"/>
    </source>
</evidence>
<keyword evidence="1 4" id="KW-0728">SH3 domain</keyword>
<dbReference type="SMART" id="SM00248">
    <property type="entry name" value="ANK"/>
    <property type="match status" value="2"/>
</dbReference>
<name>A0A915I793_ROMCU</name>
<dbReference type="PROSITE" id="PS50115">
    <property type="entry name" value="ARFGAP"/>
    <property type="match status" value="1"/>
</dbReference>